<dbReference type="EMBL" id="JAAGVY010000006">
    <property type="protein sequence ID" value="NEN22887.1"/>
    <property type="molecule type" value="Genomic_DNA"/>
</dbReference>
<dbReference type="RefSeq" id="WP_163283612.1">
    <property type="nucleotide sequence ID" value="NZ_JAAGVY010000006.1"/>
</dbReference>
<comment type="similarity">
    <text evidence="2 13">Belongs to the OXA1/ALB3/YidC family. Type 1 subfamily.</text>
</comment>
<evidence type="ECO:0000256" key="12">
    <source>
        <dbReference type="ARBA" id="ARBA00033342"/>
    </source>
</evidence>
<feature type="region of interest" description="Disordered" evidence="14">
    <location>
        <begin position="602"/>
        <end position="626"/>
    </location>
</feature>
<dbReference type="CDD" id="cd20070">
    <property type="entry name" value="5TM_YidC_Alb3"/>
    <property type="match status" value="1"/>
</dbReference>
<evidence type="ECO:0000313" key="17">
    <source>
        <dbReference type="EMBL" id="NEN22887.1"/>
    </source>
</evidence>
<evidence type="ECO:0000256" key="13">
    <source>
        <dbReference type="HAMAP-Rule" id="MF_01810"/>
    </source>
</evidence>
<evidence type="ECO:0000256" key="11">
    <source>
        <dbReference type="ARBA" id="ARBA00033245"/>
    </source>
</evidence>
<gene>
    <name evidence="13 17" type="primary">yidC</name>
    <name evidence="17" type="ORF">G3O08_05170</name>
</gene>
<dbReference type="Gene3D" id="2.70.98.90">
    <property type="match status" value="1"/>
</dbReference>
<dbReference type="CDD" id="cd19961">
    <property type="entry name" value="EcYidC-like_peri"/>
    <property type="match status" value="1"/>
</dbReference>
<dbReference type="Pfam" id="PF14849">
    <property type="entry name" value="YidC_periplas"/>
    <property type="match status" value="1"/>
</dbReference>
<dbReference type="GO" id="GO:0032977">
    <property type="term" value="F:membrane insertase activity"/>
    <property type="evidence" value="ECO:0007669"/>
    <property type="project" value="InterPro"/>
</dbReference>
<comment type="function">
    <text evidence="13">Required for the insertion and/or proper folding and/or complex formation of integral membrane proteins into the membrane. Involved in integration of membrane proteins that insert both dependently and independently of the Sec translocase complex, as well as at least some lipoproteins. Aids folding of multispanning membrane proteins.</text>
</comment>
<evidence type="ECO:0000259" key="16">
    <source>
        <dbReference type="Pfam" id="PF14849"/>
    </source>
</evidence>
<name>A0A7K3WML2_9FLAO</name>
<feature type="transmembrane region" description="Helical" evidence="13">
    <location>
        <begin position="449"/>
        <end position="469"/>
    </location>
</feature>
<evidence type="ECO:0000256" key="4">
    <source>
        <dbReference type="ARBA" id="ARBA00022448"/>
    </source>
</evidence>
<keyword evidence="6 13" id="KW-0812">Transmembrane</keyword>
<evidence type="ECO:0000256" key="9">
    <source>
        <dbReference type="ARBA" id="ARBA00023136"/>
    </source>
</evidence>
<organism evidence="17 18">
    <name type="scientific">Cryomorpha ignava</name>
    <dbReference type="NCBI Taxonomy" id="101383"/>
    <lineage>
        <taxon>Bacteria</taxon>
        <taxon>Pseudomonadati</taxon>
        <taxon>Bacteroidota</taxon>
        <taxon>Flavobacteriia</taxon>
        <taxon>Flavobacteriales</taxon>
        <taxon>Cryomorphaceae</taxon>
        <taxon>Cryomorpha</taxon>
    </lineage>
</organism>
<dbReference type="NCBIfam" id="TIGR03593">
    <property type="entry name" value="yidC_nterm"/>
    <property type="match status" value="1"/>
</dbReference>
<comment type="subunit">
    <text evidence="13">Interacts with the Sec translocase complex via SecD. Specifically interacts with transmembrane segments of nascent integral membrane proteins during membrane integration.</text>
</comment>
<feature type="transmembrane region" description="Helical" evidence="13">
    <location>
        <begin position="355"/>
        <end position="377"/>
    </location>
</feature>
<dbReference type="PRINTS" id="PR00701">
    <property type="entry name" value="60KDINNERMP"/>
</dbReference>
<feature type="domain" description="Membrane insertase YidC N-terminal" evidence="16">
    <location>
        <begin position="102"/>
        <end position="371"/>
    </location>
</feature>
<feature type="transmembrane region" description="Helical" evidence="13">
    <location>
        <begin position="502"/>
        <end position="523"/>
    </location>
</feature>
<keyword evidence="18" id="KW-1185">Reference proteome</keyword>
<feature type="compositionally biased region" description="Basic residues" evidence="14">
    <location>
        <begin position="602"/>
        <end position="612"/>
    </location>
</feature>
<dbReference type="InterPro" id="IPR001708">
    <property type="entry name" value="YidC/ALB3/OXA1/COX18"/>
</dbReference>
<dbReference type="Proteomes" id="UP000486602">
    <property type="component" value="Unassembled WGS sequence"/>
</dbReference>
<keyword evidence="9 13" id="KW-0472">Membrane</keyword>
<evidence type="ECO:0000256" key="5">
    <source>
        <dbReference type="ARBA" id="ARBA00022475"/>
    </source>
</evidence>
<keyword evidence="5 13" id="KW-1003">Cell membrane</keyword>
<dbReference type="PANTHER" id="PTHR12428:SF65">
    <property type="entry name" value="CYTOCHROME C OXIDASE ASSEMBLY PROTEIN COX18, MITOCHONDRIAL"/>
    <property type="match status" value="1"/>
</dbReference>
<dbReference type="NCBIfam" id="TIGR03592">
    <property type="entry name" value="yidC_oxa1_cterm"/>
    <property type="match status" value="1"/>
</dbReference>
<evidence type="ECO:0000256" key="7">
    <source>
        <dbReference type="ARBA" id="ARBA00022927"/>
    </source>
</evidence>
<sequence length="626" mass="70909">MDKNSVIGLVLIGLLLVAYTIYQRPSDVEIAEQKRLQDSITAVQTQIEADKTVNSFENTQTEAPGLVDTTEGDSLGVAVKNEALKLKYGVLAGSSEGTASDVEITTELLKIKFSNKGGVPVRAELKDFTSYDSLPLILFDETTANLGMEFTYPSLGNFNTRDFYFKSNAEDEKLSGDDVKVLVYELTLGDGRKVENRYTIKGNSYDIGFETNLYDAGGVVTSPKIIWEMSSLQNEKGIDMERNNSTIFYKELDNGRDYLSETSDDTEEIDEEKLQWLAFKQDFFSTILIGNAPFGKGSKLESYPYPEENDSLSQYFKAIIPLESNGSGTVFSAQLYMGPNDYKILKEYGMELDKIINLGWGIFGWVNKYLVIPIFDWLGSTGLSYGIIILILTLIIKMILMPLTWKNYLSSAKMRVLKPEIEELNEKHKDAEPMKKQQATMELYRKTGVSPFAGCIPMIIQMPILYAMFRFFPSSIQLRHEPFLWADDLSAYDSIATLPFNIPAYGDHVSLFTILMCISTLIYTVYNSSNMPTQSQPGMPNMKVIMYIFPFMMLFFFNGFASGLSYYYFLANVISIFQMIAIKKFFIDEDKIKLQIAENKKKKGKKGKSKFQRKLEDMAKQRGMNT</sequence>
<evidence type="ECO:0000256" key="2">
    <source>
        <dbReference type="ARBA" id="ARBA00010527"/>
    </source>
</evidence>
<evidence type="ECO:0000256" key="3">
    <source>
        <dbReference type="ARBA" id="ARBA00015325"/>
    </source>
</evidence>
<feature type="domain" description="Membrane insertase YidC/Oxa/ALB C-terminal" evidence="15">
    <location>
        <begin position="385"/>
        <end position="584"/>
    </location>
</feature>
<keyword evidence="7 13" id="KW-0653">Protein transport</keyword>
<dbReference type="InterPro" id="IPR019998">
    <property type="entry name" value="Membr_insert_YidC"/>
</dbReference>
<feature type="transmembrane region" description="Helical" evidence="13">
    <location>
        <begin position="383"/>
        <end position="405"/>
    </location>
</feature>
<dbReference type="InterPro" id="IPR047196">
    <property type="entry name" value="YidC_ALB_C"/>
</dbReference>
<evidence type="ECO:0000256" key="10">
    <source>
        <dbReference type="ARBA" id="ARBA00023186"/>
    </source>
</evidence>
<dbReference type="AlphaFoldDB" id="A0A7K3WML2"/>
<dbReference type="InterPro" id="IPR028053">
    <property type="entry name" value="Membr_insert_YidC_N"/>
</dbReference>
<dbReference type="InterPro" id="IPR028055">
    <property type="entry name" value="YidC/Oxa/ALB_C"/>
</dbReference>
<dbReference type="Pfam" id="PF02096">
    <property type="entry name" value="60KD_IMP"/>
    <property type="match status" value="1"/>
</dbReference>
<dbReference type="GO" id="GO:0005886">
    <property type="term" value="C:plasma membrane"/>
    <property type="evidence" value="ECO:0007669"/>
    <property type="project" value="UniProtKB-SubCell"/>
</dbReference>
<feature type="transmembrane region" description="Helical" evidence="13">
    <location>
        <begin position="544"/>
        <end position="561"/>
    </location>
</feature>
<keyword evidence="10 13" id="KW-0143">Chaperone</keyword>
<evidence type="ECO:0000256" key="8">
    <source>
        <dbReference type="ARBA" id="ARBA00022989"/>
    </source>
</evidence>
<evidence type="ECO:0000256" key="1">
    <source>
        <dbReference type="ARBA" id="ARBA00004429"/>
    </source>
</evidence>
<comment type="subcellular location">
    <subcellularLocation>
        <location evidence="1">Cell inner membrane</location>
        <topology evidence="1">Multi-pass membrane protein</topology>
    </subcellularLocation>
    <subcellularLocation>
        <location evidence="13">Cell membrane</location>
        <topology evidence="13">Multi-pass membrane protein</topology>
    </subcellularLocation>
</comment>
<evidence type="ECO:0000313" key="18">
    <source>
        <dbReference type="Proteomes" id="UP000486602"/>
    </source>
</evidence>
<protein>
    <recommendedName>
        <fullName evidence="3 13">Membrane protein insertase YidC</fullName>
    </recommendedName>
    <alternativeName>
        <fullName evidence="12 13">Foldase YidC</fullName>
    </alternativeName>
    <alternativeName>
        <fullName evidence="11 13">Membrane integrase YidC</fullName>
    </alternativeName>
    <alternativeName>
        <fullName evidence="13">Membrane protein YidC</fullName>
    </alternativeName>
</protein>
<evidence type="ECO:0000256" key="6">
    <source>
        <dbReference type="ARBA" id="ARBA00022692"/>
    </source>
</evidence>
<dbReference type="InterPro" id="IPR038221">
    <property type="entry name" value="YidC_periplasmic_sf"/>
</dbReference>
<dbReference type="PANTHER" id="PTHR12428">
    <property type="entry name" value="OXA1"/>
    <property type="match status" value="1"/>
</dbReference>
<keyword evidence="8 13" id="KW-1133">Transmembrane helix</keyword>
<comment type="caution">
    <text evidence="17">The sequence shown here is derived from an EMBL/GenBank/DDBJ whole genome shotgun (WGS) entry which is preliminary data.</text>
</comment>
<evidence type="ECO:0000259" key="15">
    <source>
        <dbReference type="Pfam" id="PF02096"/>
    </source>
</evidence>
<evidence type="ECO:0000256" key="14">
    <source>
        <dbReference type="SAM" id="MobiDB-lite"/>
    </source>
</evidence>
<dbReference type="HAMAP" id="MF_01810">
    <property type="entry name" value="YidC_type1"/>
    <property type="match status" value="1"/>
</dbReference>
<accession>A0A7K3WML2</accession>
<reference evidence="17 18" key="1">
    <citation type="submission" date="2020-02" db="EMBL/GenBank/DDBJ databases">
        <title>Out from the shadows clarifying the taxonomy of the family Cryomorphaceae and related taxa by utilizing the GTDB taxonomic framework.</title>
        <authorList>
            <person name="Bowman J.P."/>
        </authorList>
    </citation>
    <scope>NUCLEOTIDE SEQUENCE [LARGE SCALE GENOMIC DNA]</scope>
    <source>
        <strain evidence="17 18">QSSC 1-22</strain>
    </source>
</reference>
<dbReference type="GO" id="GO:0015031">
    <property type="term" value="P:protein transport"/>
    <property type="evidence" value="ECO:0007669"/>
    <property type="project" value="UniProtKB-KW"/>
</dbReference>
<feature type="transmembrane region" description="Helical" evidence="13">
    <location>
        <begin position="6"/>
        <end position="22"/>
    </location>
</feature>
<dbReference type="NCBIfam" id="NF002356">
    <property type="entry name" value="PRK01318.2-3"/>
    <property type="match status" value="1"/>
</dbReference>
<dbReference type="GO" id="GO:0051205">
    <property type="term" value="P:protein insertion into membrane"/>
    <property type="evidence" value="ECO:0007669"/>
    <property type="project" value="TreeGrafter"/>
</dbReference>
<proteinExistence type="inferred from homology"/>
<keyword evidence="4 13" id="KW-0813">Transport</keyword>